<dbReference type="SMART" id="SM00382">
    <property type="entry name" value="AAA"/>
    <property type="match status" value="1"/>
</dbReference>
<evidence type="ECO:0000313" key="20">
    <source>
        <dbReference type="Proteomes" id="UP000002207"/>
    </source>
</evidence>
<evidence type="ECO:0000256" key="7">
    <source>
        <dbReference type="ARBA" id="ARBA00022840"/>
    </source>
</evidence>
<proteinExistence type="evidence at transcript level"/>
<dbReference type="InterPro" id="IPR004815">
    <property type="entry name" value="Lon_bac/euk-typ"/>
</dbReference>
<evidence type="ECO:0000256" key="5">
    <source>
        <dbReference type="ARBA" id="ARBA00022801"/>
    </source>
</evidence>
<comment type="induction">
    <text evidence="10">By heat shock.</text>
</comment>
<dbReference type="Pfam" id="PF05362">
    <property type="entry name" value="Lon_C"/>
    <property type="match status" value="1"/>
</dbReference>
<evidence type="ECO:0000256" key="12">
    <source>
        <dbReference type="PIRSR" id="PIRSR001174-1"/>
    </source>
</evidence>
<dbReference type="InParanoid" id="C1F1K8"/>
<evidence type="ECO:0000256" key="2">
    <source>
        <dbReference type="ARBA" id="ARBA00022490"/>
    </source>
</evidence>
<keyword evidence="3 10" id="KW-0645">Protease</keyword>
<dbReference type="InterPro" id="IPR027417">
    <property type="entry name" value="P-loop_NTPase"/>
</dbReference>
<dbReference type="PRINTS" id="PR00830">
    <property type="entry name" value="ENDOLAPTASE"/>
</dbReference>
<evidence type="ECO:0000256" key="11">
    <source>
        <dbReference type="PIRNR" id="PIRNR001174"/>
    </source>
</evidence>
<dbReference type="Gene3D" id="3.40.50.300">
    <property type="entry name" value="P-loop containing nucleotide triphosphate hydrolases"/>
    <property type="match status" value="1"/>
</dbReference>
<accession>C1F1K8</accession>
<dbReference type="InterPro" id="IPR008268">
    <property type="entry name" value="Peptidase_S16_AS"/>
</dbReference>
<dbReference type="Gene3D" id="1.10.8.60">
    <property type="match status" value="1"/>
</dbReference>
<dbReference type="PROSITE" id="PS01046">
    <property type="entry name" value="LON_SER"/>
    <property type="match status" value="1"/>
</dbReference>
<comment type="function">
    <text evidence="10">ATP-dependent serine protease that mediates the selective degradation of mutant and abnormal proteins as well as certain short-lived regulatory proteins. Required for cellular homeostasis and for survival from DNA damage and developmental changes induced by stress. Degrades polypeptides processively to yield small peptide fragments that are 5 to 10 amino acids long. Binds to DNA in a double-stranded, site-specific manner.</text>
</comment>
<dbReference type="GO" id="GO:0004176">
    <property type="term" value="F:ATP-dependent peptidase activity"/>
    <property type="evidence" value="ECO:0007669"/>
    <property type="project" value="UniProtKB-UniRule"/>
</dbReference>
<evidence type="ECO:0000256" key="6">
    <source>
        <dbReference type="ARBA" id="ARBA00022825"/>
    </source>
</evidence>
<dbReference type="InterPro" id="IPR003593">
    <property type="entry name" value="AAA+_ATPase"/>
</dbReference>
<dbReference type="SMART" id="SM00464">
    <property type="entry name" value="LON"/>
    <property type="match status" value="1"/>
</dbReference>
<dbReference type="SUPFAM" id="SSF54211">
    <property type="entry name" value="Ribosomal protein S5 domain 2-like"/>
    <property type="match status" value="1"/>
</dbReference>
<dbReference type="Gene3D" id="2.30.130.40">
    <property type="entry name" value="LON domain-like"/>
    <property type="match status" value="1"/>
</dbReference>
<dbReference type="InterPro" id="IPR027065">
    <property type="entry name" value="Lon_Prtase"/>
</dbReference>
<dbReference type="OrthoDB" id="9803599at2"/>
<dbReference type="GO" id="GO:0004252">
    <property type="term" value="F:serine-type endopeptidase activity"/>
    <property type="evidence" value="ECO:0007669"/>
    <property type="project" value="UniProtKB-UniRule"/>
</dbReference>
<dbReference type="Pfam" id="PF22667">
    <property type="entry name" value="Lon_lid"/>
    <property type="match status" value="1"/>
</dbReference>
<keyword evidence="5 10" id="KW-0378">Hydrolase</keyword>
<feature type="active site" evidence="10 12">
    <location>
        <position position="740"/>
    </location>
</feature>
<dbReference type="GO" id="GO:0034605">
    <property type="term" value="P:cellular response to heat"/>
    <property type="evidence" value="ECO:0007669"/>
    <property type="project" value="UniProtKB-UniRule"/>
</dbReference>
<dbReference type="HOGENOM" id="CLU_004109_4_3_0"/>
<gene>
    <name evidence="19" type="primary">lon1</name>
    <name evidence="10" type="synonym">lon</name>
    <name evidence="19" type="ordered locus">ACP_0609</name>
</gene>
<dbReference type="InterPro" id="IPR008269">
    <property type="entry name" value="Lon_proteolytic"/>
</dbReference>
<dbReference type="PIRSF" id="PIRSF001174">
    <property type="entry name" value="Lon_proteas"/>
    <property type="match status" value="1"/>
</dbReference>
<dbReference type="Pfam" id="PF00004">
    <property type="entry name" value="AAA"/>
    <property type="match status" value="1"/>
</dbReference>
<dbReference type="NCBIfam" id="TIGR00763">
    <property type="entry name" value="lon"/>
    <property type="match status" value="1"/>
</dbReference>
<evidence type="ECO:0000259" key="18">
    <source>
        <dbReference type="PROSITE" id="PS51787"/>
    </source>
</evidence>
<sequence length="808" mass="90242">MSSDFLSVIHPSDPNSREPRQPGRVLPVLPVRDTVLFPHAVLPLTVGRESSIQLIQSLGDEKTIVVVAQRDAHMDAPQPADLYNYGTLATVHKVVKMPNQSLFVFTEGTERVHLGEFTQMEPFMMASVEQVQEIEPAAGPEREALQRNVISQFQQIVTASPTLSDELQTIAMNIEEPGRLVDFIASSLPFLTTIDKQELLETPDAQARLERVNKHLAKELEVQQLRNKIQSEVQDQVQQSQRDYYLREQLKAIQKELGEADEGQKDIEELREKIEAAGMPEETKKETLKELNRLSRMSPMAADYSLTRNYIEWLAVLPWAKSSGHSVDIPKAKEILDEDHYDLKRVKDRILDYLSVRRLKADMKGPILCFVGPPGVGKTSLGRSIARALDRKFQRISLGGMHDEAELRGHRRTYIGALPGQVIQNIRRAGTNDPVLMLDEIDKLGRDFRGDPSSALLEVLDPEQNHTFRDNYLDQPFDLSKVLFICTANMLDPIPEPLRDRMEIIELQGYTEEEKRHIAFRYLIPRQVKENGIEMENIDFPEESVGYIVRHYTREAGVRKLEQLIGTVCRKQARRIAEGKTDKLVVTPEVIHEFLGGIKVRVDTEIAERTKRPGVAVGLAWTPAGGDVLFIEANRMKGKGGFTMTGQIGQVMQESMQAALTWVRSNAAGLGLEEDFTKDVDLHIHVPAGAIPKDGPSAGVTMATALASLLTNRAVRPLTAMTGEITLSGNVLPVGGIKEKFLAAKRAGVKHVILPAENKLNVEEDLTPEQIDGVEIHYASRIEDVLAVALPANGEAEAERQEILEHVS</sequence>
<evidence type="ECO:0000256" key="15">
    <source>
        <dbReference type="RuleBase" id="RU000591"/>
    </source>
</evidence>
<keyword evidence="8 10" id="KW-0346">Stress response</keyword>
<feature type="domain" description="Lon proteolytic" evidence="17">
    <location>
        <begin position="610"/>
        <end position="792"/>
    </location>
</feature>
<evidence type="ECO:0000256" key="13">
    <source>
        <dbReference type="PIRSR" id="PIRSR001174-2"/>
    </source>
</evidence>
<feature type="binding site" evidence="10 13">
    <location>
        <begin position="372"/>
        <end position="379"/>
    </location>
    <ligand>
        <name>ATP</name>
        <dbReference type="ChEBI" id="CHEBI:30616"/>
    </ligand>
</feature>
<comment type="subunit">
    <text evidence="10 11">Homohexamer. Organized in a ring with a central cavity.</text>
</comment>
<dbReference type="Gene3D" id="1.20.58.1480">
    <property type="match status" value="1"/>
</dbReference>
<evidence type="ECO:0000256" key="4">
    <source>
        <dbReference type="ARBA" id="ARBA00022741"/>
    </source>
</evidence>
<comment type="subcellular location">
    <subcellularLocation>
        <location evidence="1 10 11">Cytoplasm</location>
    </subcellularLocation>
</comment>
<comment type="similarity">
    <text evidence="10 11 14 15">Belongs to the peptidase S16 family.</text>
</comment>
<dbReference type="EMBL" id="CP001472">
    <property type="protein sequence ID" value="ACO33671.1"/>
    <property type="molecule type" value="Genomic_DNA"/>
</dbReference>
<dbReference type="GO" id="GO:0016887">
    <property type="term" value="F:ATP hydrolysis activity"/>
    <property type="evidence" value="ECO:0007669"/>
    <property type="project" value="UniProtKB-UniRule"/>
</dbReference>
<dbReference type="CDD" id="cd19500">
    <property type="entry name" value="RecA-like_Lon"/>
    <property type="match status" value="1"/>
</dbReference>
<dbReference type="PROSITE" id="PS51787">
    <property type="entry name" value="LON_N"/>
    <property type="match status" value="1"/>
</dbReference>
<evidence type="ECO:0000256" key="1">
    <source>
        <dbReference type="ARBA" id="ARBA00004496"/>
    </source>
</evidence>
<keyword evidence="7 10" id="KW-0067">ATP-binding</keyword>
<dbReference type="PROSITE" id="PS51786">
    <property type="entry name" value="LON_PROTEOLYTIC"/>
    <property type="match status" value="1"/>
</dbReference>
<dbReference type="RefSeq" id="WP_015895794.1">
    <property type="nucleotide sequence ID" value="NC_012483.1"/>
</dbReference>
<feature type="domain" description="Lon N-terminal" evidence="18">
    <location>
        <begin position="26"/>
        <end position="220"/>
    </location>
</feature>
<dbReference type="Pfam" id="PF02190">
    <property type="entry name" value="LON_substr_bdg"/>
    <property type="match status" value="1"/>
</dbReference>
<dbReference type="FunFam" id="3.40.50.300:FF:000021">
    <property type="entry name" value="Lon protease homolog"/>
    <property type="match status" value="1"/>
</dbReference>
<dbReference type="InterPro" id="IPR020568">
    <property type="entry name" value="Ribosomal_Su5_D2-typ_SF"/>
</dbReference>
<dbReference type="GO" id="GO:0043565">
    <property type="term" value="F:sequence-specific DNA binding"/>
    <property type="evidence" value="ECO:0007669"/>
    <property type="project" value="UniProtKB-UniRule"/>
</dbReference>
<dbReference type="InterPro" id="IPR003111">
    <property type="entry name" value="Lon_prtase_N"/>
</dbReference>
<evidence type="ECO:0000256" key="14">
    <source>
        <dbReference type="PROSITE-ProRule" id="PRU01122"/>
    </source>
</evidence>
<dbReference type="SUPFAM" id="SSF52540">
    <property type="entry name" value="P-loop containing nucleoside triphosphate hydrolases"/>
    <property type="match status" value="1"/>
</dbReference>
<evidence type="ECO:0000256" key="8">
    <source>
        <dbReference type="ARBA" id="ARBA00023016"/>
    </source>
</evidence>
<dbReference type="Gene3D" id="1.20.5.5270">
    <property type="match status" value="1"/>
</dbReference>
<dbReference type="Proteomes" id="UP000002207">
    <property type="component" value="Chromosome"/>
</dbReference>
<dbReference type="GO" id="GO:0005737">
    <property type="term" value="C:cytoplasm"/>
    <property type="evidence" value="ECO:0007669"/>
    <property type="project" value="UniProtKB-SubCell"/>
</dbReference>
<dbReference type="HAMAP" id="MF_01973">
    <property type="entry name" value="lon_bact"/>
    <property type="match status" value="1"/>
</dbReference>
<dbReference type="InterPro" id="IPR015947">
    <property type="entry name" value="PUA-like_sf"/>
</dbReference>
<dbReference type="KEGG" id="aca:ACP_0609"/>
<organism evidence="19 20">
    <name type="scientific">Acidobacterium capsulatum (strain ATCC 51196 / DSM 11244 / BCRC 80197 / JCM 7670 / NBRC 15755 / NCIMB 13165 / 161)</name>
    <dbReference type="NCBI Taxonomy" id="240015"/>
    <lineage>
        <taxon>Bacteria</taxon>
        <taxon>Pseudomonadati</taxon>
        <taxon>Acidobacteriota</taxon>
        <taxon>Terriglobia</taxon>
        <taxon>Terriglobales</taxon>
        <taxon>Acidobacteriaceae</taxon>
        <taxon>Acidobacterium</taxon>
    </lineage>
</organism>
<evidence type="ECO:0000256" key="16">
    <source>
        <dbReference type="SAM" id="MobiDB-lite"/>
    </source>
</evidence>
<dbReference type="SUPFAM" id="SSF88697">
    <property type="entry name" value="PUA domain-like"/>
    <property type="match status" value="1"/>
</dbReference>
<evidence type="ECO:0000256" key="9">
    <source>
        <dbReference type="ARBA" id="ARBA00050665"/>
    </source>
</evidence>
<keyword evidence="20" id="KW-1185">Reference proteome</keyword>
<dbReference type="AlphaFoldDB" id="C1F1K8"/>
<keyword evidence="2 10" id="KW-0963">Cytoplasm</keyword>
<keyword evidence="6 10" id="KW-0720">Serine protease</keyword>
<dbReference type="Gene3D" id="3.30.230.10">
    <property type="match status" value="1"/>
</dbReference>
<evidence type="ECO:0000256" key="3">
    <source>
        <dbReference type="ARBA" id="ARBA00022670"/>
    </source>
</evidence>
<dbReference type="eggNOG" id="COG0466">
    <property type="taxonomic scope" value="Bacteria"/>
</dbReference>
<dbReference type="InterPro" id="IPR003959">
    <property type="entry name" value="ATPase_AAA_core"/>
</dbReference>
<dbReference type="PANTHER" id="PTHR10046">
    <property type="entry name" value="ATP DEPENDENT LON PROTEASE FAMILY MEMBER"/>
    <property type="match status" value="1"/>
</dbReference>
<protein>
    <recommendedName>
        <fullName evidence="10 11">Lon protease</fullName>
        <ecNumber evidence="10 11">3.4.21.53</ecNumber>
    </recommendedName>
    <alternativeName>
        <fullName evidence="10">ATP-dependent protease La</fullName>
    </alternativeName>
</protein>
<dbReference type="GO" id="GO:0005524">
    <property type="term" value="F:ATP binding"/>
    <property type="evidence" value="ECO:0007669"/>
    <property type="project" value="UniProtKB-UniRule"/>
</dbReference>
<feature type="active site" evidence="10 12">
    <location>
        <position position="697"/>
    </location>
</feature>
<dbReference type="InterPro" id="IPR027543">
    <property type="entry name" value="Lon_bac"/>
</dbReference>
<dbReference type="InterPro" id="IPR014721">
    <property type="entry name" value="Ribsml_uS5_D2-typ_fold_subgr"/>
</dbReference>
<dbReference type="GO" id="GO:0006515">
    <property type="term" value="P:protein quality control for misfolded or incompletely synthesized proteins"/>
    <property type="evidence" value="ECO:0007669"/>
    <property type="project" value="UniProtKB-UniRule"/>
</dbReference>
<feature type="region of interest" description="Disordered" evidence="16">
    <location>
        <begin position="1"/>
        <end position="23"/>
    </location>
</feature>
<dbReference type="STRING" id="240015.ACP_0609"/>
<evidence type="ECO:0000259" key="17">
    <source>
        <dbReference type="PROSITE" id="PS51786"/>
    </source>
</evidence>
<dbReference type="FunFam" id="1.20.5.5270:FF:000002">
    <property type="entry name" value="Lon protease homolog"/>
    <property type="match status" value="1"/>
</dbReference>
<dbReference type="EC" id="3.4.21.53" evidence="10 11"/>
<dbReference type="InterPro" id="IPR046336">
    <property type="entry name" value="Lon_prtase_N_sf"/>
</dbReference>
<name>C1F1K8_ACIC5</name>
<evidence type="ECO:0000313" key="19">
    <source>
        <dbReference type="EMBL" id="ACO33671.1"/>
    </source>
</evidence>
<comment type="catalytic activity">
    <reaction evidence="9 10 11 14">
        <text>Hydrolysis of proteins in presence of ATP.</text>
        <dbReference type="EC" id="3.4.21.53"/>
    </reaction>
</comment>
<dbReference type="InterPro" id="IPR054594">
    <property type="entry name" value="Lon_lid"/>
</dbReference>
<reference evidence="19 20" key="1">
    <citation type="journal article" date="2009" name="Appl. Environ. Microbiol.">
        <title>Three genomes from the phylum Acidobacteria provide insight into the lifestyles of these microorganisms in soils.</title>
        <authorList>
            <person name="Ward N.L."/>
            <person name="Challacombe J.F."/>
            <person name="Janssen P.H."/>
            <person name="Henrissat B."/>
            <person name="Coutinho P.M."/>
            <person name="Wu M."/>
            <person name="Xie G."/>
            <person name="Haft D.H."/>
            <person name="Sait M."/>
            <person name="Badger J."/>
            <person name="Barabote R.D."/>
            <person name="Bradley B."/>
            <person name="Brettin T.S."/>
            <person name="Brinkac L.M."/>
            <person name="Bruce D."/>
            <person name="Creasy T."/>
            <person name="Daugherty S.C."/>
            <person name="Davidsen T.M."/>
            <person name="DeBoy R.T."/>
            <person name="Detter J.C."/>
            <person name="Dodson R.J."/>
            <person name="Durkin A.S."/>
            <person name="Ganapathy A."/>
            <person name="Gwinn-Giglio M."/>
            <person name="Han C.S."/>
            <person name="Khouri H."/>
            <person name="Kiss H."/>
            <person name="Kothari S.P."/>
            <person name="Madupu R."/>
            <person name="Nelson K.E."/>
            <person name="Nelson W.C."/>
            <person name="Paulsen I."/>
            <person name="Penn K."/>
            <person name="Ren Q."/>
            <person name="Rosovitz M.J."/>
            <person name="Selengut J.D."/>
            <person name="Shrivastava S."/>
            <person name="Sullivan S.A."/>
            <person name="Tapia R."/>
            <person name="Thompson L.S."/>
            <person name="Watkins K.L."/>
            <person name="Yang Q."/>
            <person name="Yu C."/>
            <person name="Zafar N."/>
            <person name="Zhou L."/>
            <person name="Kuske C.R."/>
        </authorList>
    </citation>
    <scope>NUCLEOTIDE SEQUENCE [LARGE SCALE GENOMIC DNA]</scope>
    <source>
        <strain evidence="20">ATCC 51196 / DSM 11244 / BCRC 80197 / JCM 7670 / NBRC 15755 / NCIMB 13165 / 161</strain>
    </source>
</reference>
<evidence type="ECO:0000256" key="10">
    <source>
        <dbReference type="HAMAP-Rule" id="MF_01973"/>
    </source>
</evidence>
<keyword evidence="4 10" id="KW-0547">Nucleotide-binding</keyword>